<accession>A0ABR4HEU8</accession>
<name>A0ABR4HEU8_9EURO</name>
<proteinExistence type="predicted"/>
<dbReference type="InterPro" id="IPR011990">
    <property type="entry name" value="TPR-like_helical_dom_sf"/>
</dbReference>
<dbReference type="SMART" id="SM00028">
    <property type="entry name" value="TPR"/>
    <property type="match status" value="3"/>
</dbReference>
<reference evidence="1 2" key="1">
    <citation type="submission" date="2024-07" db="EMBL/GenBank/DDBJ databases">
        <title>Section-level genome sequencing and comparative genomics of Aspergillus sections Usti and Cavernicolus.</title>
        <authorList>
            <consortium name="Lawrence Berkeley National Laboratory"/>
            <person name="Nybo J.L."/>
            <person name="Vesth T.C."/>
            <person name="Theobald S."/>
            <person name="Frisvad J.C."/>
            <person name="Larsen T.O."/>
            <person name="Kjaerboelling I."/>
            <person name="Rothschild-Mancinelli K."/>
            <person name="Lyhne E.K."/>
            <person name="Kogle M.E."/>
            <person name="Barry K."/>
            <person name="Clum A."/>
            <person name="Na H."/>
            <person name="Ledsgaard L."/>
            <person name="Lin J."/>
            <person name="Lipzen A."/>
            <person name="Kuo A."/>
            <person name="Riley R."/>
            <person name="Mondo S."/>
            <person name="Labutti K."/>
            <person name="Haridas S."/>
            <person name="Pangalinan J."/>
            <person name="Salamov A.A."/>
            <person name="Simmons B.A."/>
            <person name="Magnuson J.K."/>
            <person name="Chen J."/>
            <person name="Drula E."/>
            <person name="Henrissat B."/>
            <person name="Wiebenga A."/>
            <person name="Lubbers R.J."/>
            <person name="Gomes A.C."/>
            <person name="Makela M.R."/>
            <person name="Stajich J."/>
            <person name="Grigoriev I.V."/>
            <person name="Mortensen U.H."/>
            <person name="De Vries R.P."/>
            <person name="Baker S.E."/>
            <person name="Andersen M.R."/>
        </authorList>
    </citation>
    <scope>NUCLEOTIDE SEQUENCE [LARGE SCALE GENOMIC DNA]</scope>
    <source>
        <strain evidence="1 2">CBS 588.65</strain>
    </source>
</reference>
<dbReference type="InterPro" id="IPR019734">
    <property type="entry name" value="TPR_rpt"/>
</dbReference>
<gene>
    <name evidence="1" type="ORF">BJX63DRAFT_393309</name>
</gene>
<evidence type="ECO:0000313" key="1">
    <source>
        <dbReference type="EMBL" id="KAL2814014.1"/>
    </source>
</evidence>
<dbReference type="PANTHER" id="PTHR45588">
    <property type="entry name" value="TPR DOMAIN-CONTAINING PROTEIN"/>
    <property type="match status" value="1"/>
</dbReference>
<organism evidence="1 2">
    <name type="scientific">Aspergillus granulosus</name>
    <dbReference type="NCBI Taxonomy" id="176169"/>
    <lineage>
        <taxon>Eukaryota</taxon>
        <taxon>Fungi</taxon>
        <taxon>Dikarya</taxon>
        <taxon>Ascomycota</taxon>
        <taxon>Pezizomycotina</taxon>
        <taxon>Eurotiomycetes</taxon>
        <taxon>Eurotiomycetidae</taxon>
        <taxon>Eurotiales</taxon>
        <taxon>Aspergillaceae</taxon>
        <taxon>Aspergillus</taxon>
        <taxon>Aspergillus subgen. Nidulantes</taxon>
    </lineage>
</organism>
<comment type="caution">
    <text evidence="1">The sequence shown here is derived from an EMBL/GenBank/DDBJ whole genome shotgun (WGS) entry which is preliminary data.</text>
</comment>
<dbReference type="Proteomes" id="UP001610334">
    <property type="component" value="Unassembled WGS sequence"/>
</dbReference>
<dbReference type="SUPFAM" id="SSF48452">
    <property type="entry name" value="TPR-like"/>
    <property type="match status" value="2"/>
</dbReference>
<evidence type="ECO:0008006" key="3">
    <source>
        <dbReference type="Google" id="ProtNLM"/>
    </source>
</evidence>
<protein>
    <recommendedName>
        <fullName evidence="3">TPR domain protein</fullName>
    </recommendedName>
</protein>
<sequence>MSPPKDPKDYSFDLGPFTRKITTSSQAAQTWFSRGLTWVYSFNHAEAAVCFEHAISHDPTCAIAHWGLAYALGPNYNYAWEFFGDHLADAVKRTYAAAQRAQELAGTATPVEQALIAAIQARFPSDVVAGSMEVYGAQNKAYADAMEGVYGAFGAEDLDIAALYADSIMSLAPWKLWDLKTGLPNPGTRTLDAKNVLEKALKHKAARQHPGILHYYIHLIEMSPTPELGLVPADYLRELVPDSGHANHMPSHLDVLVGDYRAAIRANQRATIADEKYLAHAGAMNFYSNYRMHNYHTLIYAAMFAGQKQVALETVDRMEATLPRELLVAMTDFVEVFLSVRPHVMVRFGMWEELKALPLPEDRNLYCVTVAATLYAKGIAHAATGDIAEAERHRELYTEAVKLVPETRLDFPNKCVDILGVGAAMLDGEIAYRKGEYASAFKSLRLAVDLDDGLGYSEPWSWMQPARHAYAALLLEQGHVEEAAAVYKSDLGLDLSVIRARRHLNNVWALHGYHECLMRLGKVDEAAVIEPQLTLALAVADVRVNSSCFCRTDVGKGKKGCC</sequence>
<keyword evidence="2" id="KW-1185">Reference proteome</keyword>
<dbReference type="Gene3D" id="1.25.40.10">
    <property type="entry name" value="Tetratricopeptide repeat domain"/>
    <property type="match status" value="1"/>
</dbReference>
<evidence type="ECO:0000313" key="2">
    <source>
        <dbReference type="Proteomes" id="UP001610334"/>
    </source>
</evidence>
<dbReference type="EMBL" id="JBFXLT010000036">
    <property type="protein sequence ID" value="KAL2814014.1"/>
    <property type="molecule type" value="Genomic_DNA"/>
</dbReference>
<dbReference type="PANTHER" id="PTHR45588:SF3">
    <property type="entry name" value="TPR DOMAIN PROTEIN"/>
    <property type="match status" value="1"/>
</dbReference>